<dbReference type="InterPro" id="IPR034718">
    <property type="entry name" value="RlpA"/>
</dbReference>
<dbReference type="Gene3D" id="2.40.40.10">
    <property type="entry name" value="RlpA-like domain"/>
    <property type="match status" value="1"/>
</dbReference>
<sequence>MKMIVAKDKNHKRGERRMYAITHDRRLAAALAGVLLVGLSGCSVLPKGSVTLDVGAQDRGVASWYGEPFHGRLAADGKVFDMYALTGAHRTLPLGTAVRVVNAVNGRSVLIRITDRGPYIEGRMLDLSYAAAERLGMVEQGLSPVLVQVVGSHDLLVHNVRAALASLETAVIPNRDRKWPAAAVSIPSVERLTLFRPGDVWGLRRERRIGPAFAAHLSVGRSVTSFS</sequence>
<keyword evidence="7" id="KW-1185">Reference proteome</keyword>
<dbReference type="InterPro" id="IPR009009">
    <property type="entry name" value="RlpA-like_DPBB"/>
</dbReference>
<dbReference type="CDD" id="cd22268">
    <property type="entry name" value="DPBB_RlpA-like"/>
    <property type="match status" value="1"/>
</dbReference>
<dbReference type="Pfam" id="PF03330">
    <property type="entry name" value="DPBB_1"/>
    <property type="match status" value="1"/>
</dbReference>
<evidence type="ECO:0000256" key="3">
    <source>
        <dbReference type="HAMAP-Rule" id="MF_02071"/>
    </source>
</evidence>
<dbReference type="GO" id="GO:0000270">
    <property type="term" value="P:peptidoglycan metabolic process"/>
    <property type="evidence" value="ECO:0007669"/>
    <property type="project" value="UniProtKB-UniRule"/>
</dbReference>
<comment type="similarity">
    <text evidence="3 4">Belongs to the RlpA family.</text>
</comment>
<accession>A0AA86MY64</accession>
<evidence type="ECO:0000256" key="2">
    <source>
        <dbReference type="ARBA" id="ARBA00023316"/>
    </source>
</evidence>
<dbReference type="GO" id="GO:0071555">
    <property type="term" value="P:cell wall organization"/>
    <property type="evidence" value="ECO:0007669"/>
    <property type="project" value="UniProtKB-KW"/>
</dbReference>
<comment type="function">
    <text evidence="3">Lytic transglycosylase with a strong preference for naked glycan strands that lack stem peptides.</text>
</comment>
<evidence type="ECO:0000313" key="7">
    <source>
        <dbReference type="Proteomes" id="UP001179121"/>
    </source>
</evidence>
<evidence type="ECO:0000256" key="1">
    <source>
        <dbReference type="ARBA" id="ARBA00023239"/>
    </source>
</evidence>
<dbReference type="NCBIfam" id="TIGR00413">
    <property type="entry name" value="rlpA"/>
    <property type="match status" value="1"/>
</dbReference>
<keyword evidence="1 3" id="KW-0456">Lyase</keyword>
<dbReference type="HAMAP" id="MF_02071">
    <property type="entry name" value="RlpA"/>
    <property type="match status" value="1"/>
</dbReference>
<evidence type="ECO:0000256" key="4">
    <source>
        <dbReference type="RuleBase" id="RU003495"/>
    </source>
</evidence>
<proteinExistence type="inferred from homology"/>
<dbReference type="KEGG" id="nti:DNFV4_01631"/>
<dbReference type="EMBL" id="OX365700">
    <property type="protein sequence ID" value="CAI4031203.1"/>
    <property type="molecule type" value="Genomic_DNA"/>
</dbReference>
<gene>
    <name evidence="3" type="primary">rlpA</name>
    <name evidence="6" type="ORF">DNFV4_01631</name>
</gene>
<dbReference type="Proteomes" id="UP001179121">
    <property type="component" value="Chromosome"/>
</dbReference>
<dbReference type="EC" id="4.2.2.-" evidence="3"/>
<dbReference type="RefSeq" id="WP_289268148.1">
    <property type="nucleotide sequence ID" value="NZ_OX365700.1"/>
</dbReference>
<dbReference type="InterPro" id="IPR012997">
    <property type="entry name" value="RplA"/>
</dbReference>
<dbReference type="SUPFAM" id="SSF50685">
    <property type="entry name" value="Barwin-like endoglucanases"/>
    <property type="match status" value="1"/>
</dbReference>
<protein>
    <recommendedName>
        <fullName evidence="3">Probable endolytic peptidoglycan transglycosylase RlpA</fullName>
        <ecNumber evidence="3">4.2.2.-</ecNumber>
    </recommendedName>
</protein>
<organism evidence="6 7">
    <name type="scientific">Nitrospira tepida</name>
    <dbReference type="NCBI Taxonomy" id="2973512"/>
    <lineage>
        <taxon>Bacteria</taxon>
        <taxon>Pseudomonadati</taxon>
        <taxon>Nitrospirota</taxon>
        <taxon>Nitrospiria</taxon>
        <taxon>Nitrospirales</taxon>
        <taxon>Nitrospiraceae</taxon>
        <taxon>Nitrospira</taxon>
    </lineage>
</organism>
<dbReference type="PANTHER" id="PTHR34183:SF1">
    <property type="entry name" value="ENDOLYTIC PEPTIDOGLYCAN TRANSGLYCOSYLASE RLPA"/>
    <property type="match status" value="1"/>
</dbReference>
<keyword evidence="2 3" id="KW-0961">Cell wall biogenesis/degradation</keyword>
<feature type="domain" description="RlpA-like protein double-psi beta-barrel" evidence="5">
    <location>
        <begin position="59"/>
        <end position="146"/>
    </location>
</feature>
<dbReference type="GO" id="GO:0008932">
    <property type="term" value="F:lytic endotransglycosylase activity"/>
    <property type="evidence" value="ECO:0007669"/>
    <property type="project" value="UniProtKB-UniRule"/>
</dbReference>
<name>A0AA86MY64_9BACT</name>
<evidence type="ECO:0000259" key="5">
    <source>
        <dbReference type="Pfam" id="PF03330"/>
    </source>
</evidence>
<dbReference type="InterPro" id="IPR036908">
    <property type="entry name" value="RlpA-like_sf"/>
</dbReference>
<reference evidence="6" key="1">
    <citation type="submission" date="2022-10" db="EMBL/GenBank/DDBJ databases">
        <authorList>
            <person name="Koch H."/>
        </authorList>
    </citation>
    <scope>NUCLEOTIDE SEQUENCE</scope>
    <source>
        <strain evidence="6">DNF</strain>
    </source>
</reference>
<dbReference type="AlphaFoldDB" id="A0AA86MY64"/>
<dbReference type="PANTHER" id="PTHR34183">
    <property type="entry name" value="ENDOLYTIC PEPTIDOGLYCAN TRANSGLYCOSYLASE RLPA"/>
    <property type="match status" value="1"/>
</dbReference>
<evidence type="ECO:0000313" key="6">
    <source>
        <dbReference type="EMBL" id="CAI4031203.1"/>
    </source>
</evidence>